<evidence type="ECO:0000313" key="4">
    <source>
        <dbReference type="EMBL" id="OMO69242.1"/>
    </source>
</evidence>
<dbReference type="PANTHER" id="PTHR31669">
    <property type="entry name" value="PROTEIN FAR1-RELATED SEQUENCE 10-RELATED"/>
    <property type="match status" value="1"/>
</dbReference>
<evidence type="ECO:0000259" key="3">
    <source>
        <dbReference type="Pfam" id="PF03101"/>
    </source>
</evidence>
<comment type="similarity">
    <text evidence="1">Belongs to the FHY3/FAR1 family.</text>
</comment>
<comment type="function">
    <text evidence="1">Putative transcription activator involved in regulating light control of development.</text>
</comment>
<dbReference type="Proteomes" id="UP000188268">
    <property type="component" value="Unassembled WGS sequence"/>
</dbReference>
<organism evidence="4 5">
    <name type="scientific">Corchorus capsularis</name>
    <name type="common">Jute</name>
    <dbReference type="NCBI Taxonomy" id="210143"/>
    <lineage>
        <taxon>Eukaryota</taxon>
        <taxon>Viridiplantae</taxon>
        <taxon>Streptophyta</taxon>
        <taxon>Embryophyta</taxon>
        <taxon>Tracheophyta</taxon>
        <taxon>Spermatophyta</taxon>
        <taxon>Magnoliopsida</taxon>
        <taxon>eudicotyledons</taxon>
        <taxon>Gunneridae</taxon>
        <taxon>Pentapetalae</taxon>
        <taxon>rosids</taxon>
        <taxon>malvids</taxon>
        <taxon>Malvales</taxon>
        <taxon>Malvaceae</taxon>
        <taxon>Grewioideae</taxon>
        <taxon>Apeibeae</taxon>
        <taxon>Corchorus</taxon>
    </lineage>
</organism>
<evidence type="ECO:0000256" key="2">
    <source>
        <dbReference type="SAM" id="MobiDB-lite"/>
    </source>
</evidence>
<gene>
    <name evidence="4" type="ORF">CCACVL1_19590</name>
</gene>
<sequence length="426" mass="48632">MDIGIDSNDFIYGMNDNIVDCVENVDQEDETGLFDSHGENNENHDKDPQVGMEFDSPENAYSLYKKYAKKMGFGVTTRSSRRSKLSGQFIDVKYVCTRHGTKRETNAVNPRPCLKMECKAMFHIKRKHDGKWFLHNFIKDHNHDLFPAHSHFFPCHRSINSAKRYDINTLHTVGVQTSKIFAAMAKQHGGYENIGCLEKDIRNHLDKERCLALESGDANAMLEFFMHMQEKDPNFFYAMDLDDEHRLKNVFWVDGKGVFNIPSRYILKRWTKDVRTKYKKGSGCEELQSKKQRRDALFDRATELIEEGSLSLESYNIAHQALQDALKRCSSVNHSLNLSNKDACGANESHDLGKENFDCNILHEKKILDPKDTQSKAGKSKDIGNNFPKDCSSNSGTQDVVATITNILCNNTSASDNTFDMWLKGL</sequence>
<dbReference type="InterPro" id="IPR004330">
    <property type="entry name" value="FAR1_DNA_bnd_dom"/>
</dbReference>
<dbReference type="Gramene" id="OMO69242">
    <property type="protein sequence ID" value="OMO69242"/>
    <property type="gene ID" value="CCACVL1_19590"/>
</dbReference>
<keyword evidence="1" id="KW-0862">Zinc</keyword>
<dbReference type="Pfam" id="PF03101">
    <property type="entry name" value="FAR1"/>
    <property type="match status" value="1"/>
</dbReference>
<dbReference type="GO" id="GO:0006355">
    <property type="term" value="P:regulation of DNA-templated transcription"/>
    <property type="evidence" value="ECO:0007669"/>
    <property type="project" value="UniProtKB-UniRule"/>
</dbReference>
<feature type="domain" description="FAR1" evidence="3">
    <location>
        <begin position="63"/>
        <end position="147"/>
    </location>
</feature>
<dbReference type="EMBL" id="AWWV01012065">
    <property type="protein sequence ID" value="OMO69242.1"/>
    <property type="molecule type" value="Genomic_DNA"/>
</dbReference>
<feature type="compositionally biased region" description="Basic and acidic residues" evidence="2">
    <location>
        <begin position="370"/>
        <end position="382"/>
    </location>
</feature>
<dbReference type="OMA" id="SRTHILM"/>
<comment type="caution">
    <text evidence="4">The sequence shown here is derived from an EMBL/GenBank/DDBJ whole genome shotgun (WGS) entry which is preliminary data.</text>
</comment>
<feature type="region of interest" description="Disordered" evidence="2">
    <location>
        <begin position="370"/>
        <end position="395"/>
    </location>
</feature>
<dbReference type="OrthoDB" id="747268at2759"/>
<reference evidence="4 5" key="1">
    <citation type="submission" date="2013-09" db="EMBL/GenBank/DDBJ databases">
        <title>Corchorus capsularis genome sequencing.</title>
        <authorList>
            <person name="Alam M."/>
            <person name="Haque M.S."/>
            <person name="Islam M.S."/>
            <person name="Emdad E.M."/>
            <person name="Islam M.M."/>
            <person name="Ahmed B."/>
            <person name="Halim A."/>
            <person name="Hossen Q.M.M."/>
            <person name="Hossain M.Z."/>
            <person name="Ahmed R."/>
            <person name="Khan M.M."/>
            <person name="Islam R."/>
            <person name="Rashid M.M."/>
            <person name="Khan S.A."/>
            <person name="Rahman M.S."/>
            <person name="Alam M."/>
        </authorList>
    </citation>
    <scope>NUCLEOTIDE SEQUENCE [LARGE SCALE GENOMIC DNA]</scope>
    <source>
        <strain evidence="5">cv. CVL-1</strain>
        <tissue evidence="4">Whole seedling</tissue>
    </source>
</reference>
<dbReference type="GO" id="GO:0005634">
    <property type="term" value="C:nucleus"/>
    <property type="evidence" value="ECO:0007669"/>
    <property type="project" value="UniProtKB-SubCell"/>
</dbReference>
<dbReference type="AlphaFoldDB" id="A0A1R3HG09"/>
<keyword evidence="5" id="KW-1185">Reference proteome</keyword>
<feature type="compositionally biased region" description="Basic and acidic residues" evidence="2">
    <location>
        <begin position="36"/>
        <end position="48"/>
    </location>
</feature>
<keyword evidence="1" id="KW-0863">Zinc-finger</keyword>
<dbReference type="PANTHER" id="PTHR31669:SF21">
    <property type="entry name" value="PROTEIN FAR-RED IMPAIRED RESPONSE 1"/>
    <property type="match status" value="1"/>
</dbReference>
<protein>
    <recommendedName>
        <fullName evidence="1">Protein FAR1-RELATED SEQUENCE</fullName>
    </recommendedName>
</protein>
<evidence type="ECO:0000313" key="5">
    <source>
        <dbReference type="Proteomes" id="UP000188268"/>
    </source>
</evidence>
<dbReference type="InterPro" id="IPR031052">
    <property type="entry name" value="FHY3/FAR1"/>
</dbReference>
<proteinExistence type="inferred from homology"/>
<name>A0A1R3HG09_COCAP</name>
<evidence type="ECO:0000256" key="1">
    <source>
        <dbReference type="RuleBase" id="RU367018"/>
    </source>
</evidence>
<comment type="subcellular location">
    <subcellularLocation>
        <location evidence="1">Nucleus</location>
    </subcellularLocation>
</comment>
<keyword evidence="1" id="KW-0479">Metal-binding</keyword>
<dbReference type="GO" id="GO:0008270">
    <property type="term" value="F:zinc ion binding"/>
    <property type="evidence" value="ECO:0007669"/>
    <property type="project" value="UniProtKB-UniRule"/>
</dbReference>
<accession>A0A1R3HG09</accession>
<dbReference type="STRING" id="210143.A0A1R3HG09"/>
<keyword evidence="1" id="KW-0539">Nucleus</keyword>
<feature type="region of interest" description="Disordered" evidence="2">
    <location>
        <begin position="31"/>
        <end position="51"/>
    </location>
</feature>